<dbReference type="SUPFAM" id="SSF48371">
    <property type="entry name" value="ARM repeat"/>
    <property type="match status" value="1"/>
</dbReference>
<dbReference type="InterPro" id="IPR016024">
    <property type="entry name" value="ARM-type_fold"/>
</dbReference>
<evidence type="ECO:0000256" key="4">
    <source>
        <dbReference type="ARBA" id="ARBA00023136"/>
    </source>
</evidence>
<dbReference type="PANTHER" id="PTHR22780">
    <property type="entry name" value="ADAPTIN, ALPHA/GAMMA/EPSILON"/>
    <property type="match status" value="1"/>
</dbReference>
<evidence type="ECO:0000313" key="6">
    <source>
        <dbReference type="EMBL" id="KAL0479866.1"/>
    </source>
</evidence>
<evidence type="ECO:0000256" key="2">
    <source>
        <dbReference type="ARBA" id="ARBA00022448"/>
    </source>
</evidence>
<keyword evidence="4" id="KW-0472">Membrane</keyword>
<feature type="domain" description="Clathrin/coatomer adaptor adaptin-like N-terminal" evidence="5">
    <location>
        <begin position="26"/>
        <end position="213"/>
    </location>
</feature>
<dbReference type="AlphaFoldDB" id="A0AAW2YSE6"/>
<comment type="subcellular location">
    <subcellularLocation>
        <location evidence="1">Endomembrane system</location>
    </subcellularLocation>
</comment>
<dbReference type="Pfam" id="PF01602">
    <property type="entry name" value="Adaptin_N"/>
    <property type="match status" value="1"/>
</dbReference>
<dbReference type="Proteomes" id="UP001431209">
    <property type="component" value="Unassembled WGS sequence"/>
</dbReference>
<gene>
    <name evidence="6" type="ORF">AKO1_007386</name>
</gene>
<evidence type="ECO:0000313" key="7">
    <source>
        <dbReference type="Proteomes" id="UP001431209"/>
    </source>
</evidence>
<keyword evidence="7" id="KW-1185">Reference proteome</keyword>
<evidence type="ECO:0000259" key="5">
    <source>
        <dbReference type="Pfam" id="PF01602"/>
    </source>
</evidence>
<dbReference type="GO" id="GO:0016192">
    <property type="term" value="P:vesicle-mediated transport"/>
    <property type="evidence" value="ECO:0007669"/>
    <property type="project" value="InterPro"/>
</dbReference>
<dbReference type="EMBL" id="JAOPGA020000605">
    <property type="protein sequence ID" value="KAL0479866.1"/>
    <property type="molecule type" value="Genomic_DNA"/>
</dbReference>
<dbReference type="Gene3D" id="1.25.10.10">
    <property type="entry name" value="Leucine-rich Repeat Variant"/>
    <property type="match status" value="1"/>
</dbReference>
<dbReference type="GO" id="GO:0012505">
    <property type="term" value="C:endomembrane system"/>
    <property type="evidence" value="ECO:0007669"/>
    <property type="project" value="UniProtKB-SubCell"/>
</dbReference>
<sequence length="225" mass="25627">MANQTHTKEFFELIRNIGETKSKQEEDKIIIKEIATLKQHFQNDKSTLKVMKEYMVRALYCEMLGHEASFSYFQATKLTSSKSVLEKRVGYLSITLCVPKDHELVLLLIANLQNDLLSTNYLIVCAALTAASKLVNEETIPALLPSVLQLRKHKNPIVRKKIIALLHTFYLIQKDSIPSLMEYAKEALCDQDPSVMGVSMCLFHDLCKDERNLPELKASRTNHSS</sequence>
<evidence type="ECO:0000256" key="3">
    <source>
        <dbReference type="ARBA" id="ARBA00022927"/>
    </source>
</evidence>
<protein>
    <submittedName>
        <fullName evidence="6">AP-4 complex subunit epsilon</fullName>
    </submittedName>
</protein>
<proteinExistence type="predicted"/>
<reference evidence="6 7" key="1">
    <citation type="submission" date="2024-03" db="EMBL/GenBank/DDBJ databases">
        <title>The Acrasis kona genome and developmental transcriptomes reveal deep origins of eukaryotic multicellular pathways.</title>
        <authorList>
            <person name="Sheikh S."/>
            <person name="Fu C.-J."/>
            <person name="Brown M.W."/>
            <person name="Baldauf S.L."/>
        </authorList>
    </citation>
    <scope>NUCLEOTIDE SEQUENCE [LARGE SCALE GENOMIC DNA]</scope>
    <source>
        <strain evidence="6 7">ATCC MYA-3509</strain>
    </source>
</reference>
<name>A0AAW2YSE6_9EUKA</name>
<organism evidence="6 7">
    <name type="scientific">Acrasis kona</name>
    <dbReference type="NCBI Taxonomy" id="1008807"/>
    <lineage>
        <taxon>Eukaryota</taxon>
        <taxon>Discoba</taxon>
        <taxon>Heterolobosea</taxon>
        <taxon>Tetramitia</taxon>
        <taxon>Eutetramitia</taxon>
        <taxon>Acrasidae</taxon>
        <taxon>Acrasis</taxon>
    </lineage>
</organism>
<keyword evidence="2" id="KW-0813">Transport</keyword>
<dbReference type="GO" id="GO:0006886">
    <property type="term" value="P:intracellular protein transport"/>
    <property type="evidence" value="ECO:0007669"/>
    <property type="project" value="InterPro"/>
</dbReference>
<comment type="caution">
    <text evidence="6">The sequence shown here is derived from an EMBL/GenBank/DDBJ whole genome shotgun (WGS) entry which is preliminary data.</text>
</comment>
<dbReference type="InterPro" id="IPR050840">
    <property type="entry name" value="Adaptor_Complx_Large_Subunit"/>
</dbReference>
<dbReference type="InterPro" id="IPR002553">
    <property type="entry name" value="Clathrin/coatomer_adapt-like_N"/>
</dbReference>
<keyword evidence="3" id="KW-0653">Protein transport</keyword>
<dbReference type="InterPro" id="IPR011989">
    <property type="entry name" value="ARM-like"/>
</dbReference>
<accession>A0AAW2YSE6</accession>
<dbReference type="GO" id="GO:0030117">
    <property type="term" value="C:membrane coat"/>
    <property type="evidence" value="ECO:0007669"/>
    <property type="project" value="InterPro"/>
</dbReference>
<evidence type="ECO:0000256" key="1">
    <source>
        <dbReference type="ARBA" id="ARBA00004308"/>
    </source>
</evidence>